<dbReference type="RefSeq" id="XP_013590681.1">
    <property type="nucleotide sequence ID" value="XM_013735227.1"/>
</dbReference>
<dbReference type="Gramene" id="Bo6g066790.1">
    <property type="protein sequence ID" value="Bo6g066790.1"/>
    <property type="gene ID" value="Bo6g066790"/>
</dbReference>
<evidence type="ECO:0000259" key="7">
    <source>
        <dbReference type="PROSITE" id="PS50811"/>
    </source>
</evidence>
<dbReference type="GO" id="GO:0003700">
    <property type="term" value="F:DNA-binding transcription factor activity"/>
    <property type="evidence" value="ECO:0007669"/>
    <property type="project" value="InterPro"/>
</dbReference>
<accession>A0A0D3CTF7</accession>
<dbReference type="Pfam" id="PF03106">
    <property type="entry name" value="WRKY"/>
    <property type="match status" value="1"/>
</dbReference>
<dbReference type="Proteomes" id="UP000032141">
    <property type="component" value="Chromosome C6"/>
</dbReference>
<dbReference type="GeneID" id="106299090"/>
<evidence type="ECO:0000256" key="1">
    <source>
        <dbReference type="ARBA" id="ARBA00004123"/>
    </source>
</evidence>
<keyword evidence="5" id="KW-0539">Nucleus</keyword>
<dbReference type="InterPro" id="IPR036576">
    <property type="entry name" value="WRKY_dom_sf"/>
</dbReference>
<evidence type="ECO:0000256" key="3">
    <source>
        <dbReference type="ARBA" id="ARBA00023125"/>
    </source>
</evidence>
<dbReference type="GO" id="GO:0000976">
    <property type="term" value="F:transcription cis-regulatory region binding"/>
    <property type="evidence" value="ECO:0007669"/>
    <property type="project" value="TreeGrafter"/>
</dbReference>
<dbReference type="OrthoDB" id="684963at2759"/>
<reference evidence="8 9" key="1">
    <citation type="journal article" date="2014" name="Genome Biol.">
        <title>Transcriptome and methylome profiling reveals relics of genome dominance in the mesopolyploid Brassica oleracea.</title>
        <authorList>
            <person name="Parkin I.A."/>
            <person name="Koh C."/>
            <person name="Tang H."/>
            <person name="Robinson S.J."/>
            <person name="Kagale S."/>
            <person name="Clarke W.E."/>
            <person name="Town C.D."/>
            <person name="Nixon J."/>
            <person name="Krishnakumar V."/>
            <person name="Bidwell S.L."/>
            <person name="Denoeud F."/>
            <person name="Belcram H."/>
            <person name="Links M.G."/>
            <person name="Just J."/>
            <person name="Clarke C."/>
            <person name="Bender T."/>
            <person name="Huebert T."/>
            <person name="Mason A.S."/>
            <person name="Pires J.C."/>
            <person name="Barker G."/>
            <person name="Moore J."/>
            <person name="Walley P.G."/>
            <person name="Manoli S."/>
            <person name="Batley J."/>
            <person name="Edwards D."/>
            <person name="Nelson M.N."/>
            <person name="Wang X."/>
            <person name="Paterson A.H."/>
            <person name="King G."/>
            <person name="Bancroft I."/>
            <person name="Chalhoub B."/>
            <person name="Sharpe A.G."/>
        </authorList>
    </citation>
    <scope>NUCLEOTIDE SEQUENCE</scope>
    <source>
        <strain evidence="8 9">cv. TO1000</strain>
    </source>
</reference>
<dbReference type="InterPro" id="IPR003657">
    <property type="entry name" value="WRKY_dom"/>
</dbReference>
<feature type="region of interest" description="Disordered" evidence="6">
    <location>
        <begin position="94"/>
        <end position="117"/>
    </location>
</feature>
<dbReference type="PROSITE" id="PS50811">
    <property type="entry name" value="WRKY"/>
    <property type="match status" value="1"/>
</dbReference>
<keyword evidence="4" id="KW-0804">Transcription</keyword>
<protein>
    <recommendedName>
        <fullName evidence="7">WRKY domain-containing protein</fullName>
    </recommendedName>
</protein>
<dbReference type="SUPFAM" id="SSF118290">
    <property type="entry name" value="WRKY DNA-binding domain"/>
    <property type="match status" value="1"/>
</dbReference>
<comment type="subcellular location">
    <subcellularLocation>
        <location evidence="1">Nucleus</location>
    </subcellularLocation>
</comment>
<proteinExistence type="predicted"/>
<dbReference type="SMART" id="SM00774">
    <property type="entry name" value="WRKY"/>
    <property type="match status" value="1"/>
</dbReference>
<dbReference type="PANTHER" id="PTHR32096">
    <property type="entry name" value="WRKY TRANSCRIPTION FACTOR 30-RELATED-RELATED"/>
    <property type="match status" value="1"/>
</dbReference>
<dbReference type="STRING" id="109376.A0A0D3CTF7"/>
<keyword evidence="2" id="KW-0805">Transcription regulation</keyword>
<feature type="domain" description="WRKY" evidence="7">
    <location>
        <begin position="138"/>
        <end position="200"/>
    </location>
</feature>
<dbReference type="Gene3D" id="2.20.25.80">
    <property type="entry name" value="WRKY domain"/>
    <property type="match status" value="1"/>
</dbReference>
<reference evidence="8" key="2">
    <citation type="submission" date="2015-03" db="UniProtKB">
        <authorList>
            <consortium name="EnsemblPlants"/>
        </authorList>
    </citation>
    <scope>IDENTIFICATION</scope>
</reference>
<organism evidence="8 9">
    <name type="scientific">Brassica oleracea var. oleracea</name>
    <dbReference type="NCBI Taxonomy" id="109376"/>
    <lineage>
        <taxon>Eukaryota</taxon>
        <taxon>Viridiplantae</taxon>
        <taxon>Streptophyta</taxon>
        <taxon>Embryophyta</taxon>
        <taxon>Tracheophyta</taxon>
        <taxon>Spermatophyta</taxon>
        <taxon>Magnoliopsida</taxon>
        <taxon>eudicotyledons</taxon>
        <taxon>Gunneridae</taxon>
        <taxon>Pentapetalae</taxon>
        <taxon>rosids</taxon>
        <taxon>malvids</taxon>
        <taxon>Brassicales</taxon>
        <taxon>Brassicaceae</taxon>
        <taxon>Brassiceae</taxon>
        <taxon>Brassica</taxon>
    </lineage>
</organism>
<dbReference type="GO" id="GO:0005634">
    <property type="term" value="C:nucleus"/>
    <property type="evidence" value="ECO:0007669"/>
    <property type="project" value="UniProtKB-SubCell"/>
</dbReference>
<keyword evidence="3" id="KW-0238">DNA-binding</keyword>
<dbReference type="HOGENOM" id="CLU_052574_0_0_1"/>
<dbReference type="SMR" id="A0A0D3CTF7"/>
<sequence>MEEILSIIFNGINQVEELKFNLSAQESPESLSSSLGSISTLFRDANERLGTLLERKNAFVPNQPEPKTVQVSGLDQMMMQIEPGLKQDHRVREGVKSIDSGPGCAFSTPRPRRRKKDGAVETVLVVAARMGNMGTPPDDNYVWRKYGQKEILGSRYPRSYYRCNHQKVYKCPAKKQVQRLDEDPYMLRVTYRSSHTCQFSTTSSFSSTATTPVNYGPNVHNMADLMFENTDSVVPFCEPYLNNDSLVPGAASYEDSWNSTWQSYDMS</sequence>
<dbReference type="EnsemblPlants" id="Bo6g066790.1">
    <property type="protein sequence ID" value="Bo6g066790.1"/>
    <property type="gene ID" value="Bo6g066790"/>
</dbReference>
<keyword evidence="9" id="KW-1185">Reference proteome</keyword>
<dbReference type="AlphaFoldDB" id="A0A0D3CTF7"/>
<evidence type="ECO:0000313" key="9">
    <source>
        <dbReference type="Proteomes" id="UP000032141"/>
    </source>
</evidence>
<dbReference type="KEGG" id="boe:106299090"/>
<evidence type="ECO:0000256" key="4">
    <source>
        <dbReference type="ARBA" id="ARBA00023163"/>
    </source>
</evidence>
<dbReference type="InterPro" id="IPR044810">
    <property type="entry name" value="WRKY_plant"/>
</dbReference>
<name>A0A0D3CTF7_BRAOL</name>
<dbReference type="eggNOG" id="ENOG502RSM6">
    <property type="taxonomic scope" value="Eukaryota"/>
</dbReference>
<evidence type="ECO:0000313" key="8">
    <source>
        <dbReference type="EnsemblPlants" id="Bo6g066790.1"/>
    </source>
</evidence>
<evidence type="ECO:0000256" key="2">
    <source>
        <dbReference type="ARBA" id="ARBA00023015"/>
    </source>
</evidence>
<evidence type="ECO:0000256" key="6">
    <source>
        <dbReference type="SAM" id="MobiDB-lite"/>
    </source>
</evidence>
<evidence type="ECO:0000256" key="5">
    <source>
        <dbReference type="ARBA" id="ARBA00023242"/>
    </source>
</evidence>
<dbReference type="PANTHER" id="PTHR32096:SF146">
    <property type="entry name" value="WRKY TRANSCRIPTION FACTOR 19-RELATED"/>
    <property type="match status" value="1"/>
</dbReference>